<keyword evidence="3 11" id="KW-0479">Metal-binding</keyword>
<accession>A0AAV8VXP9</accession>
<keyword evidence="9" id="KW-0539">Nucleus</keyword>
<evidence type="ECO:0000256" key="11">
    <source>
        <dbReference type="PROSITE-ProRule" id="PRU01263"/>
    </source>
</evidence>
<feature type="domain" description="C2H2-type" evidence="12">
    <location>
        <begin position="152"/>
        <end position="179"/>
    </location>
</feature>
<dbReference type="PANTHER" id="PTHR24394:SF44">
    <property type="entry name" value="ZINC FINGER PROTEIN 271-LIKE"/>
    <property type="match status" value="1"/>
</dbReference>
<dbReference type="InterPro" id="IPR013087">
    <property type="entry name" value="Znf_C2H2_type"/>
</dbReference>
<dbReference type="Gene3D" id="3.30.160.60">
    <property type="entry name" value="Classic Zinc Finger"/>
    <property type="match status" value="6"/>
</dbReference>
<dbReference type="GO" id="GO:0008270">
    <property type="term" value="F:zinc ion binding"/>
    <property type="evidence" value="ECO:0007669"/>
    <property type="project" value="UniProtKB-UniRule"/>
</dbReference>
<dbReference type="Pfam" id="PF00096">
    <property type="entry name" value="zf-C2H2"/>
    <property type="match status" value="6"/>
</dbReference>
<evidence type="ECO:0000256" key="3">
    <source>
        <dbReference type="ARBA" id="ARBA00022723"/>
    </source>
</evidence>
<keyword evidence="7" id="KW-0238">DNA-binding</keyword>
<dbReference type="PANTHER" id="PTHR24394">
    <property type="entry name" value="ZINC FINGER PROTEIN"/>
    <property type="match status" value="1"/>
</dbReference>
<evidence type="ECO:0000256" key="2">
    <source>
        <dbReference type="ARBA" id="ARBA00006991"/>
    </source>
</evidence>
<evidence type="ECO:0000256" key="9">
    <source>
        <dbReference type="ARBA" id="ARBA00023242"/>
    </source>
</evidence>
<dbReference type="FunFam" id="3.30.160.60:FF:000710">
    <property type="entry name" value="Zinc finger protein 768"/>
    <property type="match status" value="1"/>
</dbReference>
<feature type="domain" description="ZAD" evidence="13">
    <location>
        <begin position="16"/>
        <end position="84"/>
    </location>
</feature>
<feature type="domain" description="C2H2-type" evidence="12">
    <location>
        <begin position="232"/>
        <end position="259"/>
    </location>
</feature>
<comment type="similarity">
    <text evidence="2">Belongs to the krueppel C2H2-type zinc-finger protein family.</text>
</comment>
<dbReference type="FunFam" id="3.30.160.60:FF:000110">
    <property type="entry name" value="Zinc finger protein-like"/>
    <property type="match status" value="1"/>
</dbReference>
<keyword evidence="8" id="KW-0804">Transcription</keyword>
<dbReference type="GO" id="GO:0003677">
    <property type="term" value="F:DNA binding"/>
    <property type="evidence" value="ECO:0007669"/>
    <property type="project" value="UniProtKB-KW"/>
</dbReference>
<dbReference type="InterPro" id="IPR012934">
    <property type="entry name" value="Znf_AD"/>
</dbReference>
<keyword evidence="5 10" id="KW-0863">Zinc-finger</keyword>
<dbReference type="InterPro" id="IPR036236">
    <property type="entry name" value="Znf_C2H2_sf"/>
</dbReference>
<dbReference type="Gene3D" id="3.40.1800.20">
    <property type="match status" value="1"/>
</dbReference>
<name>A0AAV8VXP9_9CUCU</name>
<evidence type="ECO:0000313" key="14">
    <source>
        <dbReference type="EMBL" id="KAJ8919000.1"/>
    </source>
</evidence>
<evidence type="ECO:0000256" key="4">
    <source>
        <dbReference type="ARBA" id="ARBA00022737"/>
    </source>
</evidence>
<reference evidence="14 15" key="1">
    <citation type="journal article" date="2023" name="Insect Mol. Biol.">
        <title>Genome sequencing provides insights into the evolution of gene families encoding plant cell wall-degrading enzymes in longhorned beetles.</title>
        <authorList>
            <person name="Shin N.R."/>
            <person name="Okamura Y."/>
            <person name="Kirsch R."/>
            <person name="Pauchet Y."/>
        </authorList>
    </citation>
    <scope>NUCLEOTIDE SEQUENCE [LARGE SCALE GENOMIC DNA]</scope>
    <source>
        <strain evidence="14">EAD_L_NR</strain>
    </source>
</reference>
<feature type="domain" description="C2H2-type" evidence="12">
    <location>
        <begin position="260"/>
        <end position="288"/>
    </location>
</feature>
<dbReference type="SUPFAM" id="SSF57716">
    <property type="entry name" value="Glucocorticoid receptor-like (DNA-binding domain)"/>
    <property type="match status" value="1"/>
</dbReference>
<dbReference type="SMART" id="SM00868">
    <property type="entry name" value="zf-AD"/>
    <property type="match status" value="1"/>
</dbReference>
<feature type="domain" description="C2H2-type" evidence="12">
    <location>
        <begin position="362"/>
        <end position="389"/>
    </location>
</feature>
<keyword evidence="4" id="KW-0677">Repeat</keyword>
<feature type="binding site" evidence="11">
    <location>
        <position position="18"/>
    </location>
    <ligand>
        <name>Zn(2+)</name>
        <dbReference type="ChEBI" id="CHEBI:29105"/>
    </ligand>
</feature>
<evidence type="ECO:0000256" key="10">
    <source>
        <dbReference type="PROSITE-ProRule" id="PRU00042"/>
    </source>
</evidence>
<comment type="caution">
    <text evidence="14">The sequence shown here is derived from an EMBL/GenBank/DDBJ whole genome shotgun (WGS) entry which is preliminary data.</text>
</comment>
<dbReference type="FunFam" id="3.30.160.60:FF:002343">
    <property type="entry name" value="Zinc finger protein 33A"/>
    <property type="match status" value="1"/>
</dbReference>
<feature type="domain" description="C2H2-type" evidence="12">
    <location>
        <begin position="334"/>
        <end position="361"/>
    </location>
</feature>
<dbReference type="Proteomes" id="UP001159042">
    <property type="component" value="Unassembled WGS sequence"/>
</dbReference>
<dbReference type="SUPFAM" id="SSF57667">
    <property type="entry name" value="beta-beta-alpha zinc fingers"/>
    <property type="match status" value="5"/>
</dbReference>
<feature type="binding site" evidence="11">
    <location>
        <position position="57"/>
    </location>
    <ligand>
        <name>Zn(2+)</name>
        <dbReference type="ChEBI" id="CHEBI:29105"/>
    </ligand>
</feature>
<dbReference type="PROSITE" id="PS50157">
    <property type="entry name" value="ZINC_FINGER_C2H2_2"/>
    <property type="match status" value="6"/>
</dbReference>
<protein>
    <submittedName>
        <fullName evidence="14">Uncharacterized protein</fullName>
    </submittedName>
</protein>
<dbReference type="SMART" id="SM00355">
    <property type="entry name" value="ZnF_C2H2"/>
    <property type="match status" value="7"/>
</dbReference>
<organism evidence="14 15">
    <name type="scientific">Exocentrus adspersus</name>
    <dbReference type="NCBI Taxonomy" id="1586481"/>
    <lineage>
        <taxon>Eukaryota</taxon>
        <taxon>Metazoa</taxon>
        <taxon>Ecdysozoa</taxon>
        <taxon>Arthropoda</taxon>
        <taxon>Hexapoda</taxon>
        <taxon>Insecta</taxon>
        <taxon>Pterygota</taxon>
        <taxon>Neoptera</taxon>
        <taxon>Endopterygota</taxon>
        <taxon>Coleoptera</taxon>
        <taxon>Polyphaga</taxon>
        <taxon>Cucujiformia</taxon>
        <taxon>Chrysomeloidea</taxon>
        <taxon>Cerambycidae</taxon>
        <taxon>Lamiinae</taxon>
        <taxon>Acanthocinini</taxon>
        <taxon>Exocentrus</taxon>
    </lineage>
</organism>
<dbReference type="AlphaFoldDB" id="A0AAV8VXP9"/>
<proteinExistence type="inferred from homology"/>
<dbReference type="PROSITE" id="PS51915">
    <property type="entry name" value="ZAD"/>
    <property type="match status" value="1"/>
</dbReference>
<keyword evidence="15" id="KW-1185">Reference proteome</keyword>
<evidence type="ECO:0000256" key="5">
    <source>
        <dbReference type="ARBA" id="ARBA00022771"/>
    </source>
</evidence>
<keyword evidence="6 11" id="KW-0862">Zinc</keyword>
<comment type="subcellular location">
    <subcellularLocation>
        <location evidence="1">Nucleus</location>
    </subcellularLocation>
</comment>
<evidence type="ECO:0000256" key="7">
    <source>
        <dbReference type="ARBA" id="ARBA00023125"/>
    </source>
</evidence>
<evidence type="ECO:0000259" key="12">
    <source>
        <dbReference type="PROSITE" id="PS50157"/>
    </source>
</evidence>
<gene>
    <name evidence="14" type="ORF">NQ315_016904</name>
</gene>
<dbReference type="FunFam" id="3.30.160.60:FF:001933">
    <property type="entry name" value="Zinc finger protein 870"/>
    <property type="match status" value="1"/>
</dbReference>
<evidence type="ECO:0000256" key="8">
    <source>
        <dbReference type="ARBA" id="ARBA00023163"/>
    </source>
</evidence>
<feature type="binding site" evidence="11">
    <location>
        <position position="21"/>
    </location>
    <ligand>
        <name>Zn(2+)</name>
        <dbReference type="ChEBI" id="CHEBI:29105"/>
    </ligand>
</feature>
<evidence type="ECO:0000256" key="1">
    <source>
        <dbReference type="ARBA" id="ARBA00004123"/>
    </source>
</evidence>
<feature type="binding site" evidence="11">
    <location>
        <position position="60"/>
    </location>
    <ligand>
        <name>Zn(2+)</name>
        <dbReference type="ChEBI" id="CHEBI:29105"/>
    </ligand>
</feature>
<feature type="domain" description="C2H2-type" evidence="12">
    <location>
        <begin position="204"/>
        <end position="231"/>
    </location>
</feature>
<dbReference type="GO" id="GO:0000981">
    <property type="term" value="F:DNA-binding transcription factor activity, RNA polymerase II-specific"/>
    <property type="evidence" value="ECO:0007669"/>
    <property type="project" value="TreeGrafter"/>
</dbReference>
<sequence length="399" mass="46174">MDNYKYMDISINDFSKICRVCLLPNIVLFDAIELLNFYSKVIGIEVNQDDGLPKNICDSCGIELRKVACFIDKCKENDRFLTAILIQSKKDNSSPSCDAPDYESDAPFSTCGEPTIKLENEACSNNNMEPPEPLFKTETESDKTEYISERNFNCADCGKGFYNKKELIIHMKMHSKRFKRTYLRNNHRKVHTRVKIIGGAKLRYSCSRCDRVLTSHSALSSHMKTHTGEKPYSCKYCGKSFPYVSSLTVHTRLHTGETPFICPICNKGYRSSTSLKKHKEVKHYEMDDVKQERNENDTSSSDLDKRECKICKKVLHKHGFGTHMRIHTIEKKKFVCTFCNKNFQKNSHLERHIRIHTGERPYICKLCGKTFKQDGDLKRHVFIHTGEKQFQCQHCGKQD</sequence>
<dbReference type="EMBL" id="JANEYG010000021">
    <property type="protein sequence ID" value="KAJ8919000.1"/>
    <property type="molecule type" value="Genomic_DNA"/>
</dbReference>
<dbReference type="FunFam" id="3.30.160.60:FF:000744">
    <property type="entry name" value="zinc finger E-box-binding homeobox 1"/>
    <property type="match status" value="1"/>
</dbReference>
<evidence type="ECO:0000256" key="6">
    <source>
        <dbReference type="ARBA" id="ARBA00022833"/>
    </source>
</evidence>
<dbReference type="GO" id="GO:0005634">
    <property type="term" value="C:nucleus"/>
    <property type="evidence" value="ECO:0007669"/>
    <property type="project" value="UniProtKB-SubCell"/>
</dbReference>
<evidence type="ECO:0000313" key="15">
    <source>
        <dbReference type="Proteomes" id="UP001159042"/>
    </source>
</evidence>
<dbReference type="PROSITE" id="PS00028">
    <property type="entry name" value="ZINC_FINGER_C2H2_1"/>
    <property type="match status" value="6"/>
</dbReference>
<evidence type="ECO:0000259" key="13">
    <source>
        <dbReference type="PROSITE" id="PS51915"/>
    </source>
</evidence>